<dbReference type="Proteomes" id="UP000054928">
    <property type="component" value="Unassembled WGS sequence"/>
</dbReference>
<dbReference type="GeneID" id="36403335"/>
<accession>A0A0P1ABI8</accession>
<protein>
    <submittedName>
        <fullName evidence="1">Uncharacterized protein</fullName>
    </submittedName>
</protein>
<proteinExistence type="predicted"/>
<evidence type="ECO:0000313" key="2">
    <source>
        <dbReference type="Proteomes" id="UP000054928"/>
    </source>
</evidence>
<dbReference type="RefSeq" id="XP_024574562.1">
    <property type="nucleotide sequence ID" value="XM_024723602.1"/>
</dbReference>
<keyword evidence="2" id="KW-1185">Reference proteome</keyword>
<reference evidence="2" key="1">
    <citation type="submission" date="2014-09" db="EMBL/GenBank/DDBJ databases">
        <authorList>
            <person name="Sharma Rahul"/>
            <person name="Thines Marco"/>
        </authorList>
    </citation>
    <scope>NUCLEOTIDE SEQUENCE [LARGE SCALE GENOMIC DNA]</scope>
</reference>
<evidence type="ECO:0000313" key="1">
    <source>
        <dbReference type="EMBL" id="CEG38193.1"/>
    </source>
</evidence>
<sequence length="101" mass="12252">MAKKKTKEALTKKDFKRIHHLEPEYTEKLDRLRHDLQESIERTVRINLAFIRELNKTAIESNRIKHRNLIDKKISDIVCYEPKKKKPRKTEEEEVVQHFCQ</sequence>
<organism evidence="1 2">
    <name type="scientific">Plasmopara halstedii</name>
    <name type="common">Downy mildew of sunflower</name>
    <dbReference type="NCBI Taxonomy" id="4781"/>
    <lineage>
        <taxon>Eukaryota</taxon>
        <taxon>Sar</taxon>
        <taxon>Stramenopiles</taxon>
        <taxon>Oomycota</taxon>
        <taxon>Peronosporomycetes</taxon>
        <taxon>Peronosporales</taxon>
        <taxon>Peronosporaceae</taxon>
        <taxon>Plasmopara</taxon>
    </lineage>
</organism>
<dbReference type="EMBL" id="CCYD01000321">
    <property type="protein sequence ID" value="CEG38193.1"/>
    <property type="molecule type" value="Genomic_DNA"/>
</dbReference>
<dbReference type="AlphaFoldDB" id="A0A0P1ABI8"/>
<dbReference type="OrthoDB" id="166717at2759"/>
<name>A0A0P1ABI8_PLAHL</name>